<dbReference type="Proteomes" id="UP001195483">
    <property type="component" value="Unassembled WGS sequence"/>
</dbReference>
<name>A0AAE0RWD6_9BIVA</name>
<gene>
    <name evidence="1" type="ORF">CHS0354_025170</name>
</gene>
<dbReference type="SUPFAM" id="SSF49899">
    <property type="entry name" value="Concanavalin A-like lectins/glucanases"/>
    <property type="match status" value="1"/>
</dbReference>
<comment type="caution">
    <text evidence="1">The sequence shown here is derived from an EMBL/GenBank/DDBJ whole genome shotgun (WGS) entry which is preliminary data.</text>
</comment>
<evidence type="ECO:0000313" key="2">
    <source>
        <dbReference type="Proteomes" id="UP001195483"/>
    </source>
</evidence>
<dbReference type="SUPFAM" id="SSF57625">
    <property type="entry name" value="Invertebrate chitin-binding proteins"/>
    <property type="match status" value="1"/>
</dbReference>
<dbReference type="InterPro" id="IPR036508">
    <property type="entry name" value="Chitin-bd_dom_sf"/>
</dbReference>
<dbReference type="AlphaFoldDB" id="A0AAE0RWD6"/>
<protein>
    <recommendedName>
        <fullName evidence="3">Chitin-binding type-2 domain-containing protein</fullName>
    </recommendedName>
</protein>
<keyword evidence="2" id="KW-1185">Reference proteome</keyword>
<accession>A0AAE0RWD6</accession>
<evidence type="ECO:0008006" key="3">
    <source>
        <dbReference type="Google" id="ProtNLM"/>
    </source>
</evidence>
<proteinExistence type="predicted"/>
<reference evidence="1" key="2">
    <citation type="journal article" date="2021" name="Genome Biol. Evol.">
        <title>Developing a high-quality reference genome for a parasitic bivalve with doubly uniparental inheritance (Bivalvia: Unionida).</title>
        <authorList>
            <person name="Smith C.H."/>
        </authorList>
    </citation>
    <scope>NUCLEOTIDE SEQUENCE</scope>
    <source>
        <strain evidence="1">CHS0354</strain>
        <tissue evidence="1">Mantle</tissue>
    </source>
</reference>
<dbReference type="InterPro" id="IPR013320">
    <property type="entry name" value="ConA-like_dom_sf"/>
</dbReference>
<reference evidence="1" key="1">
    <citation type="journal article" date="2021" name="Genome Biol. Evol.">
        <title>A High-Quality Reference Genome for a Parasitic Bivalve with Doubly Uniparental Inheritance (Bivalvia: Unionida).</title>
        <authorList>
            <person name="Smith C.H."/>
        </authorList>
    </citation>
    <scope>NUCLEOTIDE SEQUENCE</scope>
    <source>
        <strain evidence="1">CHS0354</strain>
    </source>
</reference>
<organism evidence="1 2">
    <name type="scientific">Potamilus streckersoni</name>
    <dbReference type="NCBI Taxonomy" id="2493646"/>
    <lineage>
        <taxon>Eukaryota</taxon>
        <taxon>Metazoa</taxon>
        <taxon>Spiralia</taxon>
        <taxon>Lophotrochozoa</taxon>
        <taxon>Mollusca</taxon>
        <taxon>Bivalvia</taxon>
        <taxon>Autobranchia</taxon>
        <taxon>Heteroconchia</taxon>
        <taxon>Palaeoheterodonta</taxon>
        <taxon>Unionida</taxon>
        <taxon>Unionoidea</taxon>
        <taxon>Unionidae</taxon>
        <taxon>Ambleminae</taxon>
        <taxon>Lampsilini</taxon>
        <taxon>Potamilus</taxon>
    </lineage>
</organism>
<sequence length="306" mass="34243">MNHVGILYEMEDVCNGYWECVNEEGMIFSKAKCCPNGFVFEPVSAICVRDTIGICDYTVCNVPEPTYQSFVCPYEPVPGDMRMFRNSIWLGQAIDLPCSPGTVFDHNRCTCVNVNVYPVEAPKECEPTIHMQFDGNFMDESGVNNEKAVSRVTLMNLNPSPEGGPYAHFNGSSFINIYSLANTYYGKEIAIHFWMRPVPGISDGPETIITNCLLNTGSESNQCLDSDCNPSIQIELNKVTSRLNHKLVMDDGETRILKSDISSGKWVEVWYVYDGSKNQRFVTDTSTSQEDHVITTGSNLKRLTSL</sequence>
<evidence type="ECO:0000313" key="1">
    <source>
        <dbReference type="EMBL" id="KAK3580824.1"/>
    </source>
</evidence>
<dbReference type="GO" id="GO:0008061">
    <property type="term" value="F:chitin binding"/>
    <property type="evidence" value="ECO:0007669"/>
    <property type="project" value="InterPro"/>
</dbReference>
<dbReference type="EMBL" id="JAEAOA010001501">
    <property type="protein sequence ID" value="KAK3580824.1"/>
    <property type="molecule type" value="Genomic_DNA"/>
</dbReference>
<reference evidence="1" key="3">
    <citation type="submission" date="2023-05" db="EMBL/GenBank/DDBJ databases">
        <authorList>
            <person name="Smith C.H."/>
        </authorList>
    </citation>
    <scope>NUCLEOTIDE SEQUENCE</scope>
    <source>
        <strain evidence="1">CHS0354</strain>
        <tissue evidence="1">Mantle</tissue>
    </source>
</reference>